<dbReference type="EMBL" id="JAINDJ010000006">
    <property type="protein sequence ID" value="KAG9443613.1"/>
    <property type="molecule type" value="Genomic_DNA"/>
</dbReference>
<dbReference type="CDD" id="cd00042">
    <property type="entry name" value="CY"/>
    <property type="match status" value="1"/>
</dbReference>
<evidence type="ECO:0000256" key="1">
    <source>
        <dbReference type="ARBA" id="ARBA00022690"/>
    </source>
</evidence>
<dbReference type="InterPro" id="IPR000010">
    <property type="entry name" value="Cystatin_dom"/>
</dbReference>
<dbReference type="Proteomes" id="UP000825729">
    <property type="component" value="Unassembled WGS sequence"/>
</dbReference>
<reference evidence="5 6" key="1">
    <citation type="submission" date="2021-07" db="EMBL/GenBank/DDBJ databases">
        <title>The Aristolochia fimbriata genome: insights into angiosperm evolution, floral development and chemical biosynthesis.</title>
        <authorList>
            <person name="Jiao Y."/>
        </authorList>
    </citation>
    <scope>NUCLEOTIDE SEQUENCE [LARGE SCALE GENOMIC DNA]</scope>
    <source>
        <strain evidence="5">IBCAS-2021</strain>
        <tissue evidence="5">Leaf</tissue>
    </source>
</reference>
<proteinExistence type="predicted"/>
<accession>A0AAV7E8M7</accession>
<keyword evidence="3" id="KW-0732">Signal</keyword>
<comment type="caution">
    <text evidence="5">The sequence shown here is derived from an EMBL/GenBank/DDBJ whole genome shotgun (WGS) entry which is preliminary data.</text>
</comment>
<name>A0AAV7E8M7_ARIFI</name>
<protein>
    <recommendedName>
        <fullName evidence="4">Cystatin domain-containing protein</fullName>
    </recommendedName>
</protein>
<keyword evidence="1" id="KW-0646">Protease inhibitor</keyword>
<evidence type="ECO:0000256" key="3">
    <source>
        <dbReference type="SAM" id="SignalP"/>
    </source>
</evidence>
<dbReference type="SUPFAM" id="SSF54403">
    <property type="entry name" value="Cystatin/monellin"/>
    <property type="match status" value="1"/>
</dbReference>
<feature type="signal peptide" evidence="3">
    <location>
        <begin position="1"/>
        <end position="38"/>
    </location>
</feature>
<dbReference type="Gene3D" id="3.10.450.10">
    <property type="match status" value="1"/>
</dbReference>
<dbReference type="PANTHER" id="PTHR47364:SF2">
    <property type="entry name" value="CYSTEINE PROTEINASE INHIBITOR 5"/>
    <property type="match status" value="1"/>
</dbReference>
<keyword evidence="2" id="KW-0789">Thiol protease inhibitor</keyword>
<feature type="chain" id="PRO_5043641870" description="Cystatin domain-containing protein" evidence="3">
    <location>
        <begin position="39"/>
        <end position="137"/>
    </location>
</feature>
<keyword evidence="6" id="KW-1185">Reference proteome</keyword>
<evidence type="ECO:0000313" key="6">
    <source>
        <dbReference type="Proteomes" id="UP000825729"/>
    </source>
</evidence>
<feature type="domain" description="Cystatin" evidence="4">
    <location>
        <begin position="46"/>
        <end position="135"/>
    </location>
</feature>
<dbReference type="PANTHER" id="PTHR47364">
    <property type="entry name" value="CYSTEINE PROTEINASE INHIBITOR 5"/>
    <property type="match status" value="1"/>
</dbReference>
<evidence type="ECO:0000259" key="4">
    <source>
        <dbReference type="SMART" id="SM00043"/>
    </source>
</evidence>
<dbReference type="SMART" id="SM00043">
    <property type="entry name" value="CY"/>
    <property type="match status" value="1"/>
</dbReference>
<dbReference type="Pfam" id="PF16845">
    <property type="entry name" value="SQAPI"/>
    <property type="match status" value="1"/>
</dbReference>
<dbReference type="AlphaFoldDB" id="A0AAV7E8M7"/>
<gene>
    <name evidence="5" type="ORF">H6P81_014953</name>
</gene>
<organism evidence="5 6">
    <name type="scientific">Aristolochia fimbriata</name>
    <name type="common">White veined hardy Dutchman's pipe vine</name>
    <dbReference type="NCBI Taxonomy" id="158543"/>
    <lineage>
        <taxon>Eukaryota</taxon>
        <taxon>Viridiplantae</taxon>
        <taxon>Streptophyta</taxon>
        <taxon>Embryophyta</taxon>
        <taxon>Tracheophyta</taxon>
        <taxon>Spermatophyta</taxon>
        <taxon>Magnoliopsida</taxon>
        <taxon>Magnoliidae</taxon>
        <taxon>Piperales</taxon>
        <taxon>Aristolochiaceae</taxon>
        <taxon>Aristolochia</taxon>
    </lineage>
</organism>
<sequence>MVYKISPLPTHLPRTRHPFAMRLHALLLLLSLIPFVSAVTESGRKGLVGGWKKIEDVGDAHVQDIAAYAVAEYNKAEKGELVLKRVVSGETQVVSGVRYRLILEAAKADTVGLYEAVVWEKVWEKFRKLSEFKPVSN</sequence>
<evidence type="ECO:0000313" key="5">
    <source>
        <dbReference type="EMBL" id="KAG9443613.1"/>
    </source>
</evidence>
<dbReference type="InterPro" id="IPR046350">
    <property type="entry name" value="Cystatin_sf"/>
</dbReference>
<evidence type="ECO:0000256" key="2">
    <source>
        <dbReference type="ARBA" id="ARBA00022704"/>
    </source>
</evidence>
<dbReference type="GO" id="GO:0004869">
    <property type="term" value="F:cysteine-type endopeptidase inhibitor activity"/>
    <property type="evidence" value="ECO:0007669"/>
    <property type="project" value="UniProtKB-KW"/>
</dbReference>